<dbReference type="EMBL" id="PKSL01000250">
    <property type="protein sequence ID" value="POV97738.1"/>
    <property type="molecule type" value="Genomic_DNA"/>
</dbReference>
<feature type="signal peptide" evidence="1">
    <location>
        <begin position="1"/>
        <end position="18"/>
    </location>
</feature>
<evidence type="ECO:0000256" key="1">
    <source>
        <dbReference type="SAM" id="SignalP"/>
    </source>
</evidence>
<organism evidence="2 3">
    <name type="scientific">Puccinia striiformis</name>
    <dbReference type="NCBI Taxonomy" id="27350"/>
    <lineage>
        <taxon>Eukaryota</taxon>
        <taxon>Fungi</taxon>
        <taxon>Dikarya</taxon>
        <taxon>Basidiomycota</taxon>
        <taxon>Pucciniomycotina</taxon>
        <taxon>Pucciniomycetes</taxon>
        <taxon>Pucciniales</taxon>
        <taxon>Pucciniaceae</taxon>
        <taxon>Puccinia</taxon>
    </lineage>
</organism>
<keyword evidence="3" id="KW-1185">Reference proteome</keyword>
<feature type="chain" id="PRO_5015565264" evidence="1">
    <location>
        <begin position="19"/>
        <end position="26"/>
    </location>
</feature>
<evidence type="ECO:0000313" key="3">
    <source>
        <dbReference type="Proteomes" id="UP000239156"/>
    </source>
</evidence>
<sequence length="26" mass="2944">MLYLQLFLVLCASLGVTARIDNTYQP</sequence>
<protein>
    <submittedName>
        <fullName evidence="2">Uncharacterized protein</fullName>
    </submittedName>
</protein>
<comment type="caution">
    <text evidence="2">The sequence shown here is derived from an EMBL/GenBank/DDBJ whole genome shotgun (WGS) entry which is preliminary data.</text>
</comment>
<reference evidence="2" key="1">
    <citation type="submission" date="2017-12" db="EMBL/GenBank/DDBJ databases">
        <title>Gene loss provides genomic basis for host adaptation in cereal stripe rust fungi.</title>
        <authorList>
            <person name="Xia C."/>
        </authorList>
    </citation>
    <scope>NUCLEOTIDE SEQUENCE [LARGE SCALE GENOMIC DNA]</scope>
    <source>
        <strain evidence="2">93-210</strain>
    </source>
</reference>
<dbReference type="AlphaFoldDB" id="A0A2S4UK93"/>
<dbReference type="VEuPathDB" id="FungiDB:PSTT_14886"/>
<name>A0A2S4UK93_9BASI</name>
<evidence type="ECO:0000313" key="2">
    <source>
        <dbReference type="EMBL" id="POV97738.1"/>
    </source>
</evidence>
<accession>A0A2S4UK93</accession>
<gene>
    <name evidence="2" type="ORF">PSTT_14886</name>
</gene>
<keyword evidence="1" id="KW-0732">Signal</keyword>
<dbReference type="Proteomes" id="UP000239156">
    <property type="component" value="Unassembled WGS sequence"/>
</dbReference>
<proteinExistence type="predicted"/>